<dbReference type="Gene3D" id="1.10.510.10">
    <property type="entry name" value="Transferase(Phosphotransferase) domain 1"/>
    <property type="match status" value="1"/>
</dbReference>
<evidence type="ECO:0000256" key="2">
    <source>
        <dbReference type="ARBA" id="ARBA00022679"/>
    </source>
</evidence>
<dbReference type="PROSITE" id="PS50011">
    <property type="entry name" value="PROTEIN_KINASE_DOM"/>
    <property type="match status" value="1"/>
</dbReference>
<evidence type="ECO:0000259" key="10">
    <source>
        <dbReference type="PROSITE" id="PS50011"/>
    </source>
</evidence>
<feature type="region of interest" description="Disordered" evidence="9">
    <location>
        <begin position="71"/>
        <end position="149"/>
    </location>
</feature>
<feature type="compositionally biased region" description="Basic and acidic residues" evidence="9">
    <location>
        <begin position="139"/>
        <end position="149"/>
    </location>
</feature>
<evidence type="ECO:0000256" key="7">
    <source>
        <dbReference type="RuleBase" id="RU000304"/>
    </source>
</evidence>
<evidence type="ECO:0000313" key="11">
    <source>
        <dbReference type="EMBL" id="KAL2920301.1"/>
    </source>
</evidence>
<reference evidence="11 12" key="1">
    <citation type="submission" date="2023-09" db="EMBL/GenBank/DDBJ databases">
        <title>Pangenome analysis of Batrachochytrium dendrobatidis and related Chytrids.</title>
        <authorList>
            <person name="Yacoub M.N."/>
            <person name="Stajich J.E."/>
            <person name="James T.Y."/>
        </authorList>
    </citation>
    <scope>NUCLEOTIDE SEQUENCE [LARGE SCALE GENOMIC DNA]</scope>
    <source>
        <strain evidence="11 12">JEL0888</strain>
    </source>
</reference>
<dbReference type="InterPro" id="IPR011009">
    <property type="entry name" value="Kinase-like_dom_sf"/>
</dbReference>
<evidence type="ECO:0000256" key="5">
    <source>
        <dbReference type="ARBA" id="ARBA00022840"/>
    </source>
</evidence>
<dbReference type="Gene3D" id="3.30.200.20">
    <property type="entry name" value="Phosphorylase Kinase, domain 1"/>
    <property type="match status" value="1"/>
</dbReference>
<dbReference type="InterPro" id="IPR017441">
    <property type="entry name" value="Protein_kinase_ATP_BS"/>
</dbReference>
<dbReference type="GO" id="GO:0004674">
    <property type="term" value="F:protein serine/threonine kinase activity"/>
    <property type="evidence" value="ECO:0007669"/>
    <property type="project" value="UniProtKB-EC"/>
</dbReference>
<dbReference type="InterPro" id="IPR030616">
    <property type="entry name" value="Aur-like"/>
</dbReference>
<dbReference type="Pfam" id="PF00069">
    <property type="entry name" value="Pkinase"/>
    <property type="match status" value="1"/>
</dbReference>
<dbReference type="PANTHER" id="PTHR24350">
    <property type="entry name" value="SERINE/THREONINE-PROTEIN KINASE IAL-RELATED"/>
    <property type="match status" value="1"/>
</dbReference>
<organism evidence="11 12">
    <name type="scientific">Polyrhizophydium stewartii</name>
    <dbReference type="NCBI Taxonomy" id="2732419"/>
    <lineage>
        <taxon>Eukaryota</taxon>
        <taxon>Fungi</taxon>
        <taxon>Fungi incertae sedis</taxon>
        <taxon>Chytridiomycota</taxon>
        <taxon>Chytridiomycota incertae sedis</taxon>
        <taxon>Chytridiomycetes</taxon>
        <taxon>Rhizophydiales</taxon>
        <taxon>Rhizophydiales incertae sedis</taxon>
        <taxon>Polyrhizophydium</taxon>
    </lineage>
</organism>
<dbReference type="Proteomes" id="UP001527925">
    <property type="component" value="Unassembled WGS sequence"/>
</dbReference>
<sequence length="413" mass="46313">MSAGAAAGAAHVPRGALGTAAPQRVPAAHANGASHASHHAPAHGGTGAGVAAPAAFSDMAGARRNLFTKPVASEQRAAHHPQQHAYQQHPYQQHHHQPQQPPPQQQLAAHGAAKDELHQLHPQLAAAAAAQQAQQAQQRDSDPNERRWSLKDFDVGRPLGKGKFGRVFLAREKHSGYVVALKILFKSELAEAKVEKQLRREIEIQSHLRHPNILRLYGYFYDNKRVYLILEYAAKGEMYKQLRKQERFSEPVAARYIAQMTNALAYLHRKHVIHRDIKPENLLLGLKDELKIADFGWSVHAPNARRQTLCGTLDYLPPEMVEGKEHNEKVDLWSLGVLCYEFLVGVPPFEDHRSYKETYRRIAKVDLHIPDHVSPEAKDLITRRDPSQRMPLDRVLQHPWIVRHAAGTDALDG</sequence>
<keyword evidence="4 8" id="KW-0418">Kinase</keyword>
<dbReference type="EMBL" id="JADGIZ020000001">
    <property type="protein sequence ID" value="KAL2920301.1"/>
    <property type="molecule type" value="Genomic_DNA"/>
</dbReference>
<proteinExistence type="inferred from homology"/>
<dbReference type="SUPFAM" id="SSF81995">
    <property type="entry name" value="beta-sandwich domain of Sec23/24"/>
    <property type="match status" value="1"/>
</dbReference>
<dbReference type="SMART" id="SM00220">
    <property type="entry name" value="S_TKc"/>
    <property type="match status" value="1"/>
</dbReference>
<evidence type="ECO:0000256" key="3">
    <source>
        <dbReference type="ARBA" id="ARBA00022741"/>
    </source>
</evidence>
<feature type="binding site" evidence="6">
    <location>
        <position position="182"/>
    </location>
    <ligand>
        <name>ATP</name>
        <dbReference type="ChEBI" id="CHEBI:30616"/>
    </ligand>
</feature>
<evidence type="ECO:0000256" key="9">
    <source>
        <dbReference type="SAM" id="MobiDB-lite"/>
    </source>
</evidence>
<comment type="catalytic activity">
    <reaction evidence="8">
        <text>L-threonyl-[protein] + ATP = O-phospho-L-threonyl-[protein] + ADP + H(+)</text>
        <dbReference type="Rhea" id="RHEA:46608"/>
        <dbReference type="Rhea" id="RHEA-COMP:11060"/>
        <dbReference type="Rhea" id="RHEA-COMP:11605"/>
        <dbReference type="ChEBI" id="CHEBI:15378"/>
        <dbReference type="ChEBI" id="CHEBI:30013"/>
        <dbReference type="ChEBI" id="CHEBI:30616"/>
        <dbReference type="ChEBI" id="CHEBI:61977"/>
        <dbReference type="ChEBI" id="CHEBI:456216"/>
        <dbReference type="EC" id="2.7.11.1"/>
    </reaction>
</comment>
<dbReference type="CDD" id="cd14007">
    <property type="entry name" value="STKc_Aurora"/>
    <property type="match status" value="1"/>
</dbReference>
<keyword evidence="1 7" id="KW-0723">Serine/threonine-protein kinase</keyword>
<feature type="domain" description="Protein kinase" evidence="10">
    <location>
        <begin position="153"/>
        <end position="401"/>
    </location>
</feature>
<dbReference type="PROSITE" id="PS00107">
    <property type="entry name" value="PROTEIN_KINASE_ATP"/>
    <property type="match status" value="1"/>
</dbReference>
<dbReference type="EC" id="2.7.11.1" evidence="8"/>
<feature type="compositionally biased region" description="Low complexity" evidence="9">
    <location>
        <begin position="26"/>
        <end position="35"/>
    </location>
</feature>
<evidence type="ECO:0000256" key="8">
    <source>
        <dbReference type="RuleBase" id="RU367134"/>
    </source>
</evidence>
<dbReference type="InterPro" id="IPR000719">
    <property type="entry name" value="Prot_kinase_dom"/>
</dbReference>
<name>A0ABR4NLA8_9FUNG</name>
<protein>
    <recommendedName>
        <fullName evidence="8">Aurora kinase</fullName>
        <ecNumber evidence="8">2.7.11.1</ecNumber>
    </recommendedName>
</protein>
<accession>A0ABR4NLA8</accession>
<keyword evidence="5 6" id="KW-0067">ATP-binding</keyword>
<comment type="catalytic activity">
    <reaction evidence="8">
        <text>L-seryl-[protein] + ATP = O-phospho-L-seryl-[protein] + ADP + H(+)</text>
        <dbReference type="Rhea" id="RHEA:17989"/>
        <dbReference type="Rhea" id="RHEA-COMP:9863"/>
        <dbReference type="Rhea" id="RHEA-COMP:11604"/>
        <dbReference type="ChEBI" id="CHEBI:15378"/>
        <dbReference type="ChEBI" id="CHEBI:29999"/>
        <dbReference type="ChEBI" id="CHEBI:30616"/>
        <dbReference type="ChEBI" id="CHEBI:83421"/>
        <dbReference type="ChEBI" id="CHEBI:456216"/>
        <dbReference type="EC" id="2.7.11.1"/>
    </reaction>
</comment>
<keyword evidence="12" id="KW-1185">Reference proteome</keyword>
<feature type="region of interest" description="Disordered" evidence="9">
    <location>
        <begin position="23"/>
        <end position="49"/>
    </location>
</feature>
<gene>
    <name evidence="11" type="primary">IPL1</name>
    <name evidence="11" type="ORF">HK105_200374</name>
</gene>
<dbReference type="SUPFAM" id="SSF56112">
    <property type="entry name" value="Protein kinase-like (PK-like)"/>
    <property type="match status" value="1"/>
</dbReference>
<evidence type="ECO:0000256" key="4">
    <source>
        <dbReference type="ARBA" id="ARBA00022777"/>
    </source>
</evidence>
<dbReference type="PROSITE" id="PS00108">
    <property type="entry name" value="PROTEIN_KINASE_ST"/>
    <property type="match status" value="1"/>
</dbReference>
<keyword evidence="2 8" id="KW-0808">Transferase</keyword>
<dbReference type="InterPro" id="IPR008271">
    <property type="entry name" value="Ser/Thr_kinase_AS"/>
</dbReference>
<comment type="caution">
    <text evidence="11">The sequence shown here is derived from an EMBL/GenBank/DDBJ whole genome shotgun (WGS) entry which is preliminary data.</text>
</comment>
<feature type="compositionally biased region" description="Low complexity" evidence="9">
    <location>
        <begin position="125"/>
        <end position="138"/>
    </location>
</feature>
<evidence type="ECO:0000256" key="1">
    <source>
        <dbReference type="ARBA" id="ARBA00022527"/>
    </source>
</evidence>
<keyword evidence="3 6" id="KW-0547">Nucleotide-binding</keyword>
<comment type="similarity">
    <text evidence="8">Belongs to the protein kinase superfamily. Ser/Thr protein kinase family. Aurora subfamily.</text>
</comment>
<evidence type="ECO:0000256" key="6">
    <source>
        <dbReference type="PROSITE-ProRule" id="PRU10141"/>
    </source>
</evidence>
<evidence type="ECO:0000313" key="12">
    <source>
        <dbReference type="Proteomes" id="UP001527925"/>
    </source>
</evidence>